<keyword evidence="7" id="KW-1185">Reference proteome</keyword>
<comment type="similarity">
    <text evidence="2">Belongs to the ARS2 family.</text>
</comment>
<feature type="domain" description="SERRATE/Ars2 C-terminal" evidence="5">
    <location>
        <begin position="69"/>
        <end position="116"/>
    </location>
</feature>
<dbReference type="PANTHER" id="PTHR13165">
    <property type="entry name" value="ARSENITE-RESISTANCE PROTEIN 2"/>
    <property type="match status" value="1"/>
</dbReference>
<evidence type="ECO:0000256" key="4">
    <source>
        <dbReference type="SAM" id="MobiDB-lite"/>
    </source>
</evidence>
<dbReference type="GO" id="GO:0031053">
    <property type="term" value="P:primary miRNA processing"/>
    <property type="evidence" value="ECO:0007669"/>
    <property type="project" value="TreeGrafter"/>
</dbReference>
<dbReference type="PANTHER" id="PTHR13165:SF0">
    <property type="entry name" value="SERRATE RNA EFFECTOR MOLECULE HOMOLOG"/>
    <property type="match status" value="1"/>
</dbReference>
<accession>A0A9W9YEP4</accession>
<sequence>MELMGTASPPQAGTGDKPEVDLSRDNSLLRVLDRLILYLRVVHSLDYYNGSDYPYEDEMPNRCGIIHVRGATPDKCTLTEVQEWQKSINQKLEPFLQEKELLKDEEVVQLGKKDPEAYPLHQVM</sequence>
<dbReference type="EMBL" id="MU827780">
    <property type="protein sequence ID" value="KAJ7337733.1"/>
    <property type="molecule type" value="Genomic_DNA"/>
</dbReference>
<proteinExistence type="inferred from homology"/>
<feature type="region of interest" description="Disordered" evidence="4">
    <location>
        <begin position="1"/>
        <end position="22"/>
    </location>
</feature>
<comment type="subcellular location">
    <subcellularLocation>
        <location evidence="1">Nucleus</location>
    </subcellularLocation>
</comment>
<dbReference type="AlphaFoldDB" id="A0A9W9YEP4"/>
<evidence type="ECO:0000256" key="1">
    <source>
        <dbReference type="ARBA" id="ARBA00004123"/>
    </source>
</evidence>
<dbReference type="InterPro" id="IPR007042">
    <property type="entry name" value="SERRATE/Ars2_C"/>
</dbReference>
<organism evidence="6 7">
    <name type="scientific">Desmophyllum pertusum</name>
    <dbReference type="NCBI Taxonomy" id="174260"/>
    <lineage>
        <taxon>Eukaryota</taxon>
        <taxon>Metazoa</taxon>
        <taxon>Cnidaria</taxon>
        <taxon>Anthozoa</taxon>
        <taxon>Hexacorallia</taxon>
        <taxon>Scleractinia</taxon>
        <taxon>Caryophylliina</taxon>
        <taxon>Caryophylliidae</taxon>
        <taxon>Desmophyllum</taxon>
    </lineage>
</organism>
<evidence type="ECO:0000259" key="5">
    <source>
        <dbReference type="Pfam" id="PF04959"/>
    </source>
</evidence>
<evidence type="ECO:0000313" key="6">
    <source>
        <dbReference type="EMBL" id="KAJ7337733.1"/>
    </source>
</evidence>
<dbReference type="OrthoDB" id="5989196at2759"/>
<dbReference type="Pfam" id="PF04959">
    <property type="entry name" value="ARS2"/>
    <property type="match status" value="1"/>
</dbReference>
<evidence type="ECO:0000313" key="7">
    <source>
        <dbReference type="Proteomes" id="UP001163046"/>
    </source>
</evidence>
<dbReference type="GO" id="GO:0016604">
    <property type="term" value="C:nuclear body"/>
    <property type="evidence" value="ECO:0007669"/>
    <property type="project" value="TreeGrafter"/>
</dbReference>
<name>A0A9W9YEP4_9CNID</name>
<dbReference type="InterPro" id="IPR039727">
    <property type="entry name" value="SE/Ars2"/>
</dbReference>
<dbReference type="Proteomes" id="UP001163046">
    <property type="component" value="Unassembled WGS sequence"/>
</dbReference>
<comment type="caution">
    <text evidence="6">The sequence shown here is derived from an EMBL/GenBank/DDBJ whole genome shotgun (WGS) entry which is preliminary data.</text>
</comment>
<gene>
    <name evidence="6" type="ORF">OS493_007886</name>
</gene>
<evidence type="ECO:0000256" key="2">
    <source>
        <dbReference type="ARBA" id="ARBA00005407"/>
    </source>
</evidence>
<evidence type="ECO:0000256" key="3">
    <source>
        <dbReference type="ARBA" id="ARBA00023242"/>
    </source>
</evidence>
<protein>
    <recommendedName>
        <fullName evidence="5">SERRATE/Ars2 C-terminal domain-containing protein</fullName>
    </recommendedName>
</protein>
<reference evidence="6" key="1">
    <citation type="submission" date="2023-01" db="EMBL/GenBank/DDBJ databases">
        <title>Genome assembly of the deep-sea coral Lophelia pertusa.</title>
        <authorList>
            <person name="Herrera S."/>
            <person name="Cordes E."/>
        </authorList>
    </citation>
    <scope>NUCLEOTIDE SEQUENCE</scope>
    <source>
        <strain evidence="6">USNM1676648</strain>
        <tissue evidence="6">Polyp</tissue>
    </source>
</reference>
<keyword evidence="3" id="KW-0539">Nucleus</keyword>